<dbReference type="CDD" id="cd02174">
    <property type="entry name" value="CCT"/>
    <property type="match status" value="1"/>
</dbReference>
<keyword evidence="5" id="KW-0443">Lipid metabolism</keyword>
<dbReference type="InterPro" id="IPR041723">
    <property type="entry name" value="CCT"/>
</dbReference>
<dbReference type="Pfam" id="PF01467">
    <property type="entry name" value="CTP_transf_like"/>
    <property type="match status" value="1"/>
</dbReference>
<comment type="caution">
    <text evidence="11">The sequence shown here is derived from an EMBL/GenBank/DDBJ whole genome shotgun (WGS) entry which is preliminary data.</text>
</comment>
<dbReference type="EMBL" id="JARGDH010000082">
    <property type="protein sequence ID" value="KAL0263899.1"/>
    <property type="molecule type" value="Genomic_DNA"/>
</dbReference>
<evidence type="ECO:0000256" key="1">
    <source>
        <dbReference type="ARBA" id="ARBA00010101"/>
    </source>
</evidence>
<organism evidence="11">
    <name type="scientific">Menopon gallinae</name>
    <name type="common">poultry shaft louse</name>
    <dbReference type="NCBI Taxonomy" id="328185"/>
    <lineage>
        <taxon>Eukaryota</taxon>
        <taxon>Metazoa</taxon>
        <taxon>Ecdysozoa</taxon>
        <taxon>Arthropoda</taxon>
        <taxon>Hexapoda</taxon>
        <taxon>Insecta</taxon>
        <taxon>Pterygota</taxon>
        <taxon>Neoptera</taxon>
        <taxon>Paraneoptera</taxon>
        <taxon>Psocodea</taxon>
        <taxon>Troctomorpha</taxon>
        <taxon>Phthiraptera</taxon>
        <taxon>Amblycera</taxon>
        <taxon>Menoponidae</taxon>
        <taxon>Menopon</taxon>
    </lineage>
</organism>
<dbReference type="PANTHER" id="PTHR10739">
    <property type="entry name" value="CYTIDYLYLTRANSFERASE"/>
    <property type="match status" value="1"/>
</dbReference>
<keyword evidence="4" id="KW-0548">Nucleotidyltransferase</keyword>
<evidence type="ECO:0000256" key="4">
    <source>
        <dbReference type="ARBA" id="ARBA00022695"/>
    </source>
</evidence>
<feature type="domain" description="Cytidyltransferase-like" evidence="10">
    <location>
        <begin position="34"/>
        <end position="161"/>
    </location>
</feature>
<keyword evidence="6" id="KW-0594">Phospholipid biosynthesis</keyword>
<evidence type="ECO:0000256" key="5">
    <source>
        <dbReference type="ARBA" id="ARBA00023098"/>
    </source>
</evidence>
<evidence type="ECO:0000256" key="2">
    <source>
        <dbReference type="ARBA" id="ARBA00022516"/>
    </source>
</evidence>
<keyword evidence="2" id="KW-0444">Lipid biosynthesis</keyword>
<evidence type="ECO:0000256" key="9">
    <source>
        <dbReference type="ARBA" id="ARBA00026101"/>
    </source>
</evidence>
<dbReference type="AlphaFoldDB" id="A0AAW2H6G2"/>
<sequence>MTPSYPENDVIGFEEPQTALKKYKVYLNRPVRIYCDGIYDLFHYGHARSLQQAKNLFPDTILVVGVPPDKITLALKGRTVLSDEERIESLRHCKYVDEIIQNAPWVLTKEFLDRYKIDYVAHDDAPYAGQGSKDIYAPIKAMGKFLPTKRTIGISTTGIITNIVRDYDRYVRRNLERGISAKELNIGLFKKLDYEMQKGIDMIGENMKNELVKIRGEIRVAFGYWEKMSNVWVNNFIKRFGKNKFWNKIAEKVRMKRVK</sequence>
<evidence type="ECO:0000256" key="8">
    <source>
        <dbReference type="ARBA" id="ARBA00025706"/>
    </source>
</evidence>
<comment type="pathway">
    <text evidence="8">Phospholipid metabolism; phosphatidylcholine biosynthesis; phosphatidylcholine from phosphocholine: step 1/2.</text>
</comment>
<dbReference type="GO" id="GO:0031210">
    <property type="term" value="F:phosphatidylcholine binding"/>
    <property type="evidence" value="ECO:0007669"/>
    <property type="project" value="TreeGrafter"/>
</dbReference>
<dbReference type="EC" id="2.7.7.15" evidence="9"/>
<dbReference type="InterPro" id="IPR014729">
    <property type="entry name" value="Rossmann-like_a/b/a_fold"/>
</dbReference>
<keyword evidence="7" id="KW-1208">Phospholipid metabolism</keyword>
<proteinExistence type="inferred from homology"/>
<dbReference type="GO" id="GO:0004105">
    <property type="term" value="F:choline-phosphate cytidylyltransferase activity"/>
    <property type="evidence" value="ECO:0007669"/>
    <property type="project" value="UniProtKB-EC"/>
</dbReference>
<evidence type="ECO:0000256" key="3">
    <source>
        <dbReference type="ARBA" id="ARBA00022679"/>
    </source>
</evidence>
<dbReference type="InterPro" id="IPR045049">
    <property type="entry name" value="Pcy1-like"/>
</dbReference>
<dbReference type="InterPro" id="IPR004821">
    <property type="entry name" value="Cyt_trans-like"/>
</dbReference>
<gene>
    <name evidence="11" type="ORF">PYX00_010867</name>
</gene>
<dbReference type="NCBIfam" id="TIGR00125">
    <property type="entry name" value="cyt_tran_rel"/>
    <property type="match status" value="1"/>
</dbReference>
<accession>A0AAW2H6G2</accession>
<comment type="similarity">
    <text evidence="1">Belongs to the cytidylyltransferase family.</text>
</comment>
<dbReference type="SUPFAM" id="SSF52374">
    <property type="entry name" value="Nucleotidylyl transferase"/>
    <property type="match status" value="1"/>
</dbReference>
<dbReference type="Gene3D" id="3.40.50.620">
    <property type="entry name" value="HUPs"/>
    <property type="match status" value="1"/>
</dbReference>
<evidence type="ECO:0000313" key="11">
    <source>
        <dbReference type="EMBL" id="KAL0263899.1"/>
    </source>
</evidence>
<evidence type="ECO:0000259" key="10">
    <source>
        <dbReference type="Pfam" id="PF01467"/>
    </source>
</evidence>
<dbReference type="PANTHER" id="PTHR10739:SF13">
    <property type="entry name" value="CHOLINE-PHOSPHATE CYTIDYLYLTRANSFERASE"/>
    <property type="match status" value="1"/>
</dbReference>
<keyword evidence="3" id="KW-0808">Transferase</keyword>
<evidence type="ECO:0000256" key="7">
    <source>
        <dbReference type="ARBA" id="ARBA00023264"/>
    </source>
</evidence>
<name>A0AAW2H6G2_9NEOP</name>
<reference evidence="11" key="1">
    <citation type="journal article" date="2024" name="Gigascience">
        <title>Chromosome-level genome of the poultry shaft louse Menopon gallinae provides insight into the host-switching and adaptive evolution of parasitic lice.</title>
        <authorList>
            <person name="Xu Y."/>
            <person name="Ma L."/>
            <person name="Liu S."/>
            <person name="Liang Y."/>
            <person name="Liu Q."/>
            <person name="He Z."/>
            <person name="Tian L."/>
            <person name="Duan Y."/>
            <person name="Cai W."/>
            <person name="Li H."/>
            <person name="Song F."/>
        </authorList>
    </citation>
    <scope>NUCLEOTIDE SEQUENCE</scope>
    <source>
        <strain evidence="11">Cailab_2023a</strain>
    </source>
</reference>
<evidence type="ECO:0000256" key="6">
    <source>
        <dbReference type="ARBA" id="ARBA00023209"/>
    </source>
</evidence>
<protein>
    <recommendedName>
        <fullName evidence="9">choline-phosphate cytidylyltransferase</fullName>
        <ecNumber evidence="9">2.7.7.15</ecNumber>
    </recommendedName>
</protein>